<dbReference type="Gene3D" id="1.25.40.10">
    <property type="entry name" value="Tetratricopeptide repeat domain"/>
    <property type="match status" value="1"/>
</dbReference>
<organism evidence="1 2">
    <name type="scientific">Cylindrobasidium torrendii FP15055 ss-10</name>
    <dbReference type="NCBI Taxonomy" id="1314674"/>
    <lineage>
        <taxon>Eukaryota</taxon>
        <taxon>Fungi</taxon>
        <taxon>Dikarya</taxon>
        <taxon>Basidiomycota</taxon>
        <taxon>Agaricomycotina</taxon>
        <taxon>Agaricomycetes</taxon>
        <taxon>Agaricomycetidae</taxon>
        <taxon>Agaricales</taxon>
        <taxon>Marasmiineae</taxon>
        <taxon>Physalacriaceae</taxon>
        <taxon>Cylindrobasidium</taxon>
    </lineage>
</organism>
<reference evidence="1 2" key="1">
    <citation type="journal article" date="2015" name="Fungal Genet. Biol.">
        <title>Evolution of novel wood decay mechanisms in Agaricales revealed by the genome sequences of Fistulina hepatica and Cylindrobasidium torrendii.</title>
        <authorList>
            <person name="Floudas D."/>
            <person name="Held B.W."/>
            <person name="Riley R."/>
            <person name="Nagy L.G."/>
            <person name="Koehler G."/>
            <person name="Ransdell A.S."/>
            <person name="Younus H."/>
            <person name="Chow J."/>
            <person name="Chiniquy J."/>
            <person name="Lipzen A."/>
            <person name="Tritt A."/>
            <person name="Sun H."/>
            <person name="Haridas S."/>
            <person name="LaButti K."/>
            <person name="Ohm R.A."/>
            <person name="Kues U."/>
            <person name="Blanchette R.A."/>
            <person name="Grigoriev I.V."/>
            <person name="Minto R.E."/>
            <person name="Hibbett D.S."/>
        </authorList>
    </citation>
    <scope>NUCLEOTIDE SEQUENCE [LARGE SCALE GENOMIC DNA]</scope>
    <source>
        <strain evidence="1 2">FP15055 ss-10</strain>
    </source>
</reference>
<name>A0A0D7BHL0_9AGAR</name>
<proteinExistence type="predicted"/>
<accession>A0A0D7BHL0</accession>
<evidence type="ECO:0000313" key="2">
    <source>
        <dbReference type="Proteomes" id="UP000054007"/>
    </source>
</evidence>
<dbReference type="STRING" id="1314674.A0A0D7BHL0"/>
<gene>
    <name evidence="1" type="ORF">CYLTODRAFT_409195</name>
</gene>
<sequence length="458" mass="51847">MFANAHRREELAWLQQRMAEELVPFDALSRARVVVAGLLASKAKHISQELVSIIGDKDFTEAMLWNLYYTFSWKENKVFSIPADIIRVFIQSRDKSYKPPQTLVNVLVQLQTDAGDLHAAYETVRDITPDGDQADPFHTAINALSSSDNKAADKWFEKVMDLANEKQIDGNTSLFNTLIAREVQRGTFSRAFAFYEALRDLHDTSGVMSPDYSTFRTMFQAVAKHYDPSSDSRPHGEDAPEFTPRHLFRDMVVLCFTKPETNRMIMDHDADLLNLAVKAFLAHGDYPAAFVALQYFTHIGLPVRDRIYKCIIEHVSLQLQLDAEFNQGRSWVPRFLGNLDAVTQRGLLHPNGVRPRKEYLLRSLAKPGHGVRYVVPTYEMMQGTKAIPESAALDLVPLHTCLSRALRADAHMQSNNPTIPEAHLKGMVDEGVERAEKIMKVDVPVRNWGSAPSRRGKR</sequence>
<dbReference type="Proteomes" id="UP000054007">
    <property type="component" value="Unassembled WGS sequence"/>
</dbReference>
<dbReference type="EMBL" id="KN880474">
    <property type="protein sequence ID" value="KIY70043.1"/>
    <property type="molecule type" value="Genomic_DNA"/>
</dbReference>
<dbReference type="OrthoDB" id="185373at2759"/>
<dbReference type="InterPro" id="IPR011990">
    <property type="entry name" value="TPR-like_helical_dom_sf"/>
</dbReference>
<dbReference type="AlphaFoldDB" id="A0A0D7BHL0"/>
<keyword evidence="2" id="KW-1185">Reference proteome</keyword>
<protein>
    <submittedName>
        <fullName evidence="1">Uncharacterized protein</fullName>
    </submittedName>
</protein>
<evidence type="ECO:0000313" key="1">
    <source>
        <dbReference type="EMBL" id="KIY70043.1"/>
    </source>
</evidence>